<dbReference type="AlphaFoldDB" id="A0AAD5WWD5"/>
<feature type="region of interest" description="Disordered" evidence="1">
    <location>
        <begin position="322"/>
        <end position="345"/>
    </location>
</feature>
<sequence length="414" mass="45618">MTATQFSEFTLFPSLPQELQDKIWSFALTAATPRVHSLDVYPKTGSILIVKTASLSQSTLPSRQLAAACHASRKAVYRGLPHEVHLKYDENFHTNVRFRMDAKQDVLLLKGLDARVMDFFNTAVNGEALRIQETSLDDPIDNRPDDENDDDSDQMDLGMSDDDINGSSNPKQQGHDSREEEEVSKNIHGLVRLGLPIELTLVAISVPDDFYYRAFNVWPLGWSDGATNVLRKFILTFPNLETLFLKASFPILASGIAQARAMIKDLSDPEWKSSTENLDWIRGTASGYVPPWLSDRSSSFVEPAGSGNGRRSAGGGGGVWGIWGTSSGNGSDPGTSGGGGVPNEEGKDWFLAAKPYHSWGSGIPALSNVRDANLWRQARLRKVMGGNDDNMGMKGKDVERLEKVDVSMLLWLEW</sequence>
<feature type="compositionally biased region" description="Acidic residues" evidence="1">
    <location>
        <begin position="146"/>
        <end position="164"/>
    </location>
</feature>
<dbReference type="Proteomes" id="UP001201980">
    <property type="component" value="Unassembled WGS sequence"/>
</dbReference>
<evidence type="ECO:0000313" key="4">
    <source>
        <dbReference type="Proteomes" id="UP001201980"/>
    </source>
</evidence>
<evidence type="ECO:0000313" key="3">
    <source>
        <dbReference type="EMBL" id="KAJ2905697.1"/>
    </source>
</evidence>
<gene>
    <name evidence="3" type="ORF">MKZ38_004564</name>
</gene>
<comment type="caution">
    <text evidence="3">The sequence shown here is derived from an EMBL/GenBank/DDBJ whole genome shotgun (WGS) entry which is preliminary data.</text>
</comment>
<protein>
    <recommendedName>
        <fullName evidence="2">2EXR domain-containing protein</fullName>
    </recommendedName>
</protein>
<feature type="compositionally biased region" description="Low complexity" evidence="1">
    <location>
        <begin position="322"/>
        <end position="334"/>
    </location>
</feature>
<proteinExistence type="predicted"/>
<reference evidence="3" key="1">
    <citation type="submission" date="2022-07" db="EMBL/GenBank/DDBJ databases">
        <title>Draft genome sequence of Zalerion maritima ATCC 34329, a (micro)plastics degrading marine fungus.</title>
        <authorList>
            <person name="Paco A."/>
            <person name="Goncalves M.F.M."/>
            <person name="Rocha-Santos T.A.P."/>
            <person name="Alves A."/>
        </authorList>
    </citation>
    <scope>NUCLEOTIDE SEQUENCE</scope>
    <source>
        <strain evidence="3">ATCC 34329</strain>
    </source>
</reference>
<dbReference type="Pfam" id="PF20150">
    <property type="entry name" value="2EXR"/>
    <property type="match status" value="1"/>
</dbReference>
<feature type="domain" description="2EXR" evidence="2">
    <location>
        <begin position="9"/>
        <end position="107"/>
    </location>
</feature>
<dbReference type="EMBL" id="JAKWBI020000026">
    <property type="protein sequence ID" value="KAJ2905697.1"/>
    <property type="molecule type" value="Genomic_DNA"/>
</dbReference>
<feature type="region of interest" description="Disordered" evidence="1">
    <location>
        <begin position="135"/>
        <end position="183"/>
    </location>
</feature>
<keyword evidence="4" id="KW-1185">Reference proteome</keyword>
<organism evidence="3 4">
    <name type="scientific">Zalerion maritima</name>
    <dbReference type="NCBI Taxonomy" id="339359"/>
    <lineage>
        <taxon>Eukaryota</taxon>
        <taxon>Fungi</taxon>
        <taxon>Dikarya</taxon>
        <taxon>Ascomycota</taxon>
        <taxon>Pezizomycotina</taxon>
        <taxon>Sordariomycetes</taxon>
        <taxon>Lulworthiomycetidae</taxon>
        <taxon>Lulworthiales</taxon>
        <taxon>Lulworthiaceae</taxon>
        <taxon>Zalerion</taxon>
    </lineage>
</organism>
<accession>A0AAD5WWD5</accession>
<evidence type="ECO:0000256" key="1">
    <source>
        <dbReference type="SAM" id="MobiDB-lite"/>
    </source>
</evidence>
<evidence type="ECO:0000259" key="2">
    <source>
        <dbReference type="Pfam" id="PF20150"/>
    </source>
</evidence>
<name>A0AAD5WWD5_9PEZI</name>
<dbReference type="InterPro" id="IPR045518">
    <property type="entry name" value="2EXR"/>
</dbReference>